<reference evidence="1 2" key="1">
    <citation type="submission" date="2016-10" db="EMBL/GenBank/DDBJ databases">
        <authorList>
            <person name="de Groot N.N."/>
        </authorList>
    </citation>
    <scope>NUCLEOTIDE SEQUENCE [LARGE SCALE GENOMIC DNA]</scope>
    <source>
        <strain evidence="1 2">DSM 44778</strain>
    </source>
</reference>
<proteinExistence type="predicted"/>
<accession>A0A1I3UI99</accession>
<dbReference type="Proteomes" id="UP000199545">
    <property type="component" value="Unassembled WGS sequence"/>
</dbReference>
<organism evidence="1 2">
    <name type="scientific">Thermoflavimicrobium dichotomicum</name>
    <dbReference type="NCBI Taxonomy" id="46223"/>
    <lineage>
        <taxon>Bacteria</taxon>
        <taxon>Bacillati</taxon>
        <taxon>Bacillota</taxon>
        <taxon>Bacilli</taxon>
        <taxon>Bacillales</taxon>
        <taxon>Thermoactinomycetaceae</taxon>
        <taxon>Thermoflavimicrobium</taxon>
    </lineage>
</organism>
<evidence type="ECO:0000313" key="2">
    <source>
        <dbReference type="Proteomes" id="UP000199545"/>
    </source>
</evidence>
<protein>
    <submittedName>
        <fullName evidence="1">Phage protein, HK97 gp10 family</fullName>
    </submittedName>
</protein>
<dbReference type="AlphaFoldDB" id="A0A1I3UI99"/>
<dbReference type="Pfam" id="PF04883">
    <property type="entry name" value="HK97-gp10_like"/>
    <property type="match status" value="1"/>
</dbReference>
<keyword evidence="2" id="KW-1185">Reference proteome</keyword>
<evidence type="ECO:0000313" key="1">
    <source>
        <dbReference type="EMBL" id="SFJ83214.1"/>
    </source>
</evidence>
<dbReference type="RefSeq" id="WP_175482531.1">
    <property type="nucleotide sequence ID" value="NZ_FORR01000025.1"/>
</dbReference>
<gene>
    <name evidence="1" type="ORF">SAMN05421852_12543</name>
</gene>
<dbReference type="NCBIfam" id="TIGR01725">
    <property type="entry name" value="phge_HK97_gp10"/>
    <property type="match status" value="1"/>
</dbReference>
<dbReference type="EMBL" id="FORR01000025">
    <property type="protein sequence ID" value="SFJ83214.1"/>
    <property type="molecule type" value="Genomic_DNA"/>
</dbReference>
<sequence>MKYRSNVKNIIKILNENEERALHAVGILVRGEAQTRAPVDEGNLRDSIDYLVNDSRKSVIIGASAAYAPYVEYGTRPHFPPPNALKGWAKRHGAEGAEFLIARSISKKGTKAQPFLTPAFEDNKQNIKKLIARELGRRLK</sequence>
<name>A0A1I3UI99_9BACL</name>
<dbReference type="InterPro" id="IPR010064">
    <property type="entry name" value="HK97-gp10_tail"/>
</dbReference>
<dbReference type="STRING" id="46223.SAMN05421852_12543"/>